<dbReference type="OrthoDB" id="9805703at2"/>
<comment type="similarity">
    <text evidence="2">Belongs to the UPF0324 family.</text>
</comment>
<evidence type="ECO:0000256" key="2">
    <source>
        <dbReference type="ARBA" id="ARBA00007977"/>
    </source>
</evidence>
<comment type="caution">
    <text evidence="8">The sequence shown here is derived from an EMBL/GenBank/DDBJ whole genome shotgun (WGS) entry which is preliminary data.</text>
</comment>
<evidence type="ECO:0000256" key="4">
    <source>
        <dbReference type="ARBA" id="ARBA00022692"/>
    </source>
</evidence>
<keyword evidence="5 7" id="KW-1133">Transmembrane helix</keyword>
<gene>
    <name evidence="8" type="ORF">EKG36_19400</name>
</gene>
<dbReference type="InterPro" id="IPR018383">
    <property type="entry name" value="UPF0324_pro"/>
</dbReference>
<dbReference type="RefSeq" id="WP_126486927.1">
    <property type="nucleotide sequence ID" value="NZ_RXNS01000027.1"/>
</dbReference>
<keyword evidence="3" id="KW-1003">Cell membrane</keyword>
<evidence type="ECO:0000313" key="9">
    <source>
        <dbReference type="Proteomes" id="UP000267400"/>
    </source>
</evidence>
<dbReference type="Proteomes" id="UP000267400">
    <property type="component" value="Unassembled WGS sequence"/>
</dbReference>
<evidence type="ECO:0000256" key="5">
    <source>
        <dbReference type="ARBA" id="ARBA00022989"/>
    </source>
</evidence>
<keyword evidence="9" id="KW-1185">Reference proteome</keyword>
<proteinExistence type="inferred from homology"/>
<organism evidence="8 9">
    <name type="scientific">Halomonas nitroreducens</name>
    <dbReference type="NCBI Taxonomy" id="447425"/>
    <lineage>
        <taxon>Bacteria</taxon>
        <taxon>Pseudomonadati</taxon>
        <taxon>Pseudomonadota</taxon>
        <taxon>Gammaproteobacteria</taxon>
        <taxon>Oceanospirillales</taxon>
        <taxon>Halomonadaceae</taxon>
        <taxon>Halomonas</taxon>
    </lineage>
</organism>
<name>A0A3S0KMX6_9GAMM</name>
<keyword evidence="6 7" id="KW-0472">Membrane</keyword>
<reference evidence="8 9" key="1">
    <citation type="submission" date="2018-12" db="EMBL/GenBank/DDBJ databases">
        <authorList>
            <person name="Yu L."/>
        </authorList>
    </citation>
    <scope>NUCLEOTIDE SEQUENCE [LARGE SCALE GENOMIC DNA]</scope>
    <source>
        <strain evidence="8 9">11S</strain>
    </source>
</reference>
<dbReference type="Pfam" id="PF03601">
    <property type="entry name" value="Cons_hypoth698"/>
    <property type="match status" value="1"/>
</dbReference>
<evidence type="ECO:0000256" key="1">
    <source>
        <dbReference type="ARBA" id="ARBA00004651"/>
    </source>
</evidence>
<accession>A0A3S0KMX6</accession>
<evidence type="ECO:0000313" key="8">
    <source>
        <dbReference type="EMBL" id="RTQ98045.1"/>
    </source>
</evidence>
<feature type="transmembrane region" description="Helical" evidence="7">
    <location>
        <begin position="54"/>
        <end position="76"/>
    </location>
</feature>
<comment type="subcellular location">
    <subcellularLocation>
        <location evidence="1">Cell membrane</location>
        <topology evidence="1">Multi-pass membrane protein</topology>
    </subcellularLocation>
</comment>
<evidence type="ECO:0000256" key="3">
    <source>
        <dbReference type="ARBA" id="ARBA00022475"/>
    </source>
</evidence>
<evidence type="ECO:0000256" key="7">
    <source>
        <dbReference type="SAM" id="Phobius"/>
    </source>
</evidence>
<evidence type="ECO:0000256" key="6">
    <source>
        <dbReference type="ARBA" id="ARBA00023136"/>
    </source>
</evidence>
<dbReference type="EMBL" id="RXNS01000027">
    <property type="protein sequence ID" value="RTQ98045.1"/>
    <property type="molecule type" value="Genomic_DNA"/>
</dbReference>
<protein>
    <submittedName>
        <fullName evidence="8">Putative sulfate exporter family transporter</fullName>
    </submittedName>
</protein>
<feature type="non-terminal residue" evidence="8">
    <location>
        <position position="1"/>
    </location>
</feature>
<dbReference type="GO" id="GO:0005886">
    <property type="term" value="C:plasma membrane"/>
    <property type="evidence" value="ECO:0007669"/>
    <property type="project" value="UniProtKB-SubCell"/>
</dbReference>
<keyword evidence="4 7" id="KW-0812">Transmembrane</keyword>
<sequence length="78" mass="8071">FVLLVVVNSLGLIPEAVNEGMSTLSRWCLVTAIAALGIKTSFQKLAVVGWKPVILMALETLLLLAVVLGVVIVGGLGA</sequence>
<dbReference type="AlphaFoldDB" id="A0A3S0KMX6"/>